<evidence type="ECO:0000313" key="4">
    <source>
        <dbReference type="WormBase" id="ZK1290.1"/>
    </source>
</evidence>
<evidence type="ECO:0000313" key="3">
    <source>
        <dbReference type="Proteomes" id="UP000001940"/>
    </source>
</evidence>
<sequence length="219" mass="24344">MRLWVLTLVQAHFAILAVADTTVAVEETTKAANETTTPDGPHADCFLCAPTVQCGETVEGDYSSGEVNVLLMKPMEDNDYFIVKGEVFPNAMKIFIDIYKDLSVGKAQEGGNNQPRLLTFEHYFDTNLTFSRSNLHGEGVPDSFREATLPDAIKQKKPWTLMFKMKDGLSAFETGDETGWFNNDIPWNGTATTQSFNIRGGWKTTSIQYICVNSTLPIL</sequence>
<dbReference type="STRING" id="6239.ZK1290.1.1"/>
<keyword evidence="1" id="KW-0732">Signal</keyword>
<dbReference type="PaxDb" id="6239-ZK1290.1"/>
<protein>
    <submittedName>
        <fullName evidence="2">Galectin</fullName>
    </submittedName>
</protein>
<dbReference type="GeneID" id="191554"/>
<dbReference type="Proteomes" id="UP000001940">
    <property type="component" value="Chromosome II"/>
</dbReference>
<dbReference type="UCSC" id="ZK1290.1">
    <property type="organism name" value="c. elegans"/>
</dbReference>
<dbReference type="RefSeq" id="NP_495587.2">
    <property type="nucleotide sequence ID" value="NM_063186.2"/>
</dbReference>
<gene>
    <name evidence="2" type="ORF">CELE_ZK1290.1</name>
    <name evidence="2 4" type="ORF">ZK1290.1</name>
</gene>
<organism evidence="2 3">
    <name type="scientific">Caenorhabditis elegans</name>
    <dbReference type="NCBI Taxonomy" id="6239"/>
    <lineage>
        <taxon>Eukaryota</taxon>
        <taxon>Metazoa</taxon>
        <taxon>Ecdysozoa</taxon>
        <taxon>Nematoda</taxon>
        <taxon>Chromadorea</taxon>
        <taxon>Rhabditida</taxon>
        <taxon>Rhabditina</taxon>
        <taxon>Rhabditomorpha</taxon>
        <taxon>Rhabditoidea</taxon>
        <taxon>Rhabditidae</taxon>
        <taxon>Peloderinae</taxon>
        <taxon>Caenorhabditis</taxon>
    </lineage>
</organism>
<dbReference type="Bgee" id="WBGene00022886">
    <property type="expression patterns" value="Expressed in adult organism and 1 other cell type or tissue"/>
</dbReference>
<feature type="signal peptide" evidence="1">
    <location>
        <begin position="1"/>
        <end position="19"/>
    </location>
</feature>
<feature type="chain" id="PRO_5004201318" evidence="1">
    <location>
        <begin position="20"/>
        <end position="219"/>
    </location>
</feature>
<dbReference type="AlphaFoldDB" id="Q23439"/>
<dbReference type="EMBL" id="BX284602">
    <property type="protein sequence ID" value="CCD65946.1"/>
    <property type="molecule type" value="Genomic_DNA"/>
</dbReference>
<dbReference type="InParanoid" id="Q23439"/>
<dbReference type="AGR" id="WB:WBGene00022886"/>
<keyword evidence="3" id="KW-1185">Reference proteome</keyword>
<proteinExistence type="predicted"/>
<reference evidence="2 3" key="1">
    <citation type="journal article" date="1998" name="Science">
        <title>Genome sequence of the nematode C. elegans: a platform for investigating biology.</title>
        <authorList>
            <consortium name="The C. elegans sequencing consortium"/>
            <person name="Sulson J.E."/>
            <person name="Waterston R."/>
        </authorList>
    </citation>
    <scope>NUCLEOTIDE SEQUENCE [LARGE SCALE GENOMIC DNA]</scope>
    <source>
        <strain evidence="2 3">Bristol N2</strain>
    </source>
</reference>
<dbReference type="KEGG" id="cel:CELE_ZK1290.1"/>
<dbReference type="OrthoDB" id="5788437at2759"/>
<dbReference type="WormBase" id="ZK1290.1">
    <property type="protein sequence ID" value="CE43800"/>
    <property type="gene ID" value="WBGene00022886"/>
</dbReference>
<dbReference type="OMA" id="CAPTVQC"/>
<evidence type="ECO:0000256" key="1">
    <source>
        <dbReference type="SAM" id="SignalP"/>
    </source>
</evidence>
<dbReference type="CTD" id="191554"/>
<dbReference type="FunCoup" id="Q23439">
    <property type="interactions" value="817"/>
</dbReference>
<name>Q23439_CAEEL</name>
<evidence type="ECO:0000313" key="2">
    <source>
        <dbReference type="EMBL" id="CCD65946.1"/>
    </source>
</evidence>
<dbReference type="eggNOG" id="ENOG502R36Q">
    <property type="taxonomic scope" value="Eukaryota"/>
</dbReference>
<dbReference type="HOGENOM" id="CLU_1236070_0_0_1"/>
<accession>Q23439</accession>